<evidence type="ECO:0000313" key="2">
    <source>
        <dbReference type="EMBL" id="PAV18811.1"/>
    </source>
</evidence>
<dbReference type="GO" id="GO:0032259">
    <property type="term" value="P:methylation"/>
    <property type="evidence" value="ECO:0007669"/>
    <property type="project" value="UniProtKB-KW"/>
</dbReference>
<dbReference type="OrthoDB" id="269872at2759"/>
<organism evidence="2 3">
    <name type="scientific">Pyrrhoderma noxium</name>
    <dbReference type="NCBI Taxonomy" id="2282107"/>
    <lineage>
        <taxon>Eukaryota</taxon>
        <taxon>Fungi</taxon>
        <taxon>Dikarya</taxon>
        <taxon>Basidiomycota</taxon>
        <taxon>Agaricomycotina</taxon>
        <taxon>Agaricomycetes</taxon>
        <taxon>Hymenochaetales</taxon>
        <taxon>Hymenochaetaceae</taxon>
        <taxon>Pyrrhoderma</taxon>
    </lineage>
</organism>
<dbReference type="EMBL" id="NBII01000005">
    <property type="protein sequence ID" value="PAV18811.1"/>
    <property type="molecule type" value="Genomic_DNA"/>
</dbReference>
<dbReference type="InterPro" id="IPR040758">
    <property type="entry name" value="PrmC_N"/>
</dbReference>
<feature type="domain" description="Release factor glutamine methyltransferase N-terminal" evidence="1">
    <location>
        <begin position="40"/>
        <end position="66"/>
    </location>
</feature>
<dbReference type="Proteomes" id="UP000217199">
    <property type="component" value="Unassembled WGS sequence"/>
</dbReference>
<comment type="caution">
    <text evidence="2">The sequence shown here is derived from an EMBL/GenBank/DDBJ whole genome shotgun (WGS) entry which is preliminary data.</text>
</comment>
<keyword evidence="2" id="KW-0808">Transferase</keyword>
<name>A0A286UGS8_9AGAM</name>
<proteinExistence type="predicted"/>
<protein>
    <submittedName>
        <fullName evidence="2">S-adenosyl-L-methionine-dependent methyltransferase</fullName>
    </submittedName>
</protein>
<dbReference type="InParanoid" id="A0A286UGS8"/>
<dbReference type="PANTHER" id="PTHR18895">
    <property type="entry name" value="HEMK METHYLTRANSFERASE"/>
    <property type="match status" value="1"/>
</dbReference>
<dbReference type="FunCoup" id="A0A286UGS8">
    <property type="interactions" value="5"/>
</dbReference>
<dbReference type="Pfam" id="PF17827">
    <property type="entry name" value="PrmC_N"/>
    <property type="match status" value="1"/>
</dbReference>
<evidence type="ECO:0000259" key="1">
    <source>
        <dbReference type="Pfam" id="PF17827"/>
    </source>
</evidence>
<evidence type="ECO:0000313" key="3">
    <source>
        <dbReference type="Proteomes" id="UP000217199"/>
    </source>
</evidence>
<dbReference type="Gene3D" id="3.40.50.150">
    <property type="entry name" value="Vaccinia Virus protein VP39"/>
    <property type="match status" value="1"/>
</dbReference>
<dbReference type="InterPro" id="IPR050320">
    <property type="entry name" value="N5-glutamine_MTase"/>
</dbReference>
<dbReference type="GO" id="GO:0008168">
    <property type="term" value="F:methyltransferase activity"/>
    <property type="evidence" value="ECO:0007669"/>
    <property type="project" value="UniProtKB-KW"/>
</dbReference>
<gene>
    <name evidence="2" type="ORF">PNOK_0565400</name>
</gene>
<reference evidence="2 3" key="1">
    <citation type="journal article" date="2017" name="Mol. Ecol.">
        <title>Comparative and population genomic landscape of Phellinus noxius: A hypervariable fungus causing root rot in trees.</title>
        <authorList>
            <person name="Chung C.L."/>
            <person name="Lee T.J."/>
            <person name="Akiba M."/>
            <person name="Lee H.H."/>
            <person name="Kuo T.H."/>
            <person name="Liu D."/>
            <person name="Ke H.M."/>
            <person name="Yokoi T."/>
            <person name="Roa M.B."/>
            <person name="Lu M.J."/>
            <person name="Chang Y.Y."/>
            <person name="Ann P.J."/>
            <person name="Tsai J.N."/>
            <person name="Chen C.Y."/>
            <person name="Tzean S.S."/>
            <person name="Ota Y."/>
            <person name="Hattori T."/>
            <person name="Sahashi N."/>
            <person name="Liou R.F."/>
            <person name="Kikuchi T."/>
            <person name="Tsai I.J."/>
        </authorList>
    </citation>
    <scope>NUCLEOTIDE SEQUENCE [LARGE SCALE GENOMIC DNA]</scope>
    <source>
        <strain evidence="2 3">FFPRI411160</strain>
    </source>
</reference>
<dbReference type="STRING" id="2282107.A0A286UGS8"/>
<keyword evidence="2" id="KW-0489">Methyltransferase</keyword>
<dbReference type="GO" id="GO:0005739">
    <property type="term" value="C:mitochondrion"/>
    <property type="evidence" value="ECO:0007669"/>
    <property type="project" value="TreeGrafter"/>
</dbReference>
<dbReference type="SUPFAM" id="SSF53335">
    <property type="entry name" value="S-adenosyl-L-methionine-dependent methyltransferases"/>
    <property type="match status" value="1"/>
</dbReference>
<dbReference type="Gene3D" id="1.10.8.10">
    <property type="entry name" value="DNA helicase RuvA subunit, C-terminal domain"/>
    <property type="match status" value="1"/>
</dbReference>
<dbReference type="PANTHER" id="PTHR18895:SF74">
    <property type="entry name" value="MTRF1L RELEASE FACTOR GLUTAMINE METHYLTRANSFERASE"/>
    <property type="match status" value="1"/>
</dbReference>
<dbReference type="InterPro" id="IPR029063">
    <property type="entry name" value="SAM-dependent_MTases_sf"/>
</dbReference>
<dbReference type="AlphaFoldDB" id="A0A286UGS8"/>
<sequence>MSTEIGRLSRLLVAHLGKQSATNELRWLRQAAQQLPSSPSSSSSTTTLERLLERRVSGEPLQYILGTQPFGPLDIRVRPPVLIPRTETEHWTIRLSEILIQNLPQRPLRILDLCTGSGCIPLLLLSSLRSASLSSSNSSPPSPSSSAHPVHALGVDISDDAIDLAQENAKYACPGISFIPSPLYPGSSSKVPSQSSSSSPHPAPYTFSTLQTSILSPSFPSTLQNLNWGPFDVITSNPPYIPLSEYISLPESVKDYEDPRALLGDPHLLPSISQPDGDIPRTNGNDDPTKIGYTTDTSPPPAPATTTTIPSDGLTFYRTLAQLVHSPLLRPGGIVALEVGHNQAPRSGICFF</sequence>
<keyword evidence="3" id="KW-1185">Reference proteome</keyword>
<accession>A0A286UGS8</accession>